<protein>
    <submittedName>
        <fullName evidence="2">DUF3662 domain-containing protein</fullName>
    </submittedName>
</protein>
<dbReference type="PROSITE" id="PS50006">
    <property type="entry name" value="FHA_DOMAIN"/>
    <property type="match status" value="1"/>
</dbReference>
<dbReference type="SUPFAM" id="SSF49879">
    <property type="entry name" value="SMAD/FHA domain"/>
    <property type="match status" value="1"/>
</dbReference>
<proteinExistence type="predicted"/>
<dbReference type="Gene3D" id="3.30.2320.60">
    <property type="entry name" value="FhaA, phosphopeptide-binding domain (DUF3662)"/>
    <property type="match status" value="1"/>
</dbReference>
<evidence type="ECO:0000313" key="3">
    <source>
        <dbReference type="Proteomes" id="UP000543804"/>
    </source>
</evidence>
<evidence type="ECO:0000313" key="2">
    <source>
        <dbReference type="EMBL" id="NMD98118.1"/>
    </source>
</evidence>
<gene>
    <name evidence="2" type="ORF">HF878_01270</name>
</gene>
<keyword evidence="3" id="KW-1185">Reference proteome</keyword>
<dbReference type="SMART" id="SM00240">
    <property type="entry name" value="FHA"/>
    <property type="match status" value="1"/>
</dbReference>
<dbReference type="EMBL" id="JABAFA010000001">
    <property type="protein sequence ID" value="NMD98118.1"/>
    <property type="molecule type" value="Genomic_DNA"/>
</dbReference>
<dbReference type="InterPro" id="IPR050923">
    <property type="entry name" value="Cell_Proc_Reg/RNA_Proc"/>
</dbReference>
<dbReference type="Pfam" id="PF00498">
    <property type="entry name" value="FHA"/>
    <property type="match status" value="1"/>
</dbReference>
<dbReference type="RefSeq" id="WP_170076936.1">
    <property type="nucleotide sequence ID" value="NZ_JABAFA010000001.1"/>
</dbReference>
<dbReference type="InterPro" id="IPR022128">
    <property type="entry name" value="FhaA_N"/>
</dbReference>
<feature type="domain" description="FHA" evidence="1">
    <location>
        <begin position="173"/>
        <end position="222"/>
    </location>
</feature>
<evidence type="ECO:0000259" key="1">
    <source>
        <dbReference type="PROSITE" id="PS50006"/>
    </source>
</evidence>
<dbReference type="AlphaFoldDB" id="A0A848B4N7"/>
<name>A0A848B4N7_9FIRM</name>
<dbReference type="Proteomes" id="UP000543804">
    <property type="component" value="Unassembled WGS sequence"/>
</dbReference>
<dbReference type="CDD" id="cd00060">
    <property type="entry name" value="FHA"/>
    <property type="match status" value="1"/>
</dbReference>
<accession>A0A848B4N7</accession>
<sequence length="245" mass="27734">MGMAKWESFLENHIEGFFNRRFSSDLEPVELGKALQRELVQKRRKASDGHVVPNEYMLEVGAADYERLCAQRIIDELHADVERTVILEDCFMDGTLSIRLEKSKEKKGVLRVRSRFSSQAETPPDAVEPHTIVLDRADFARPLNLPRAHELASLTAVRGVDKDSYLAIGEKQIYIGRLEKNDFILTDANASRLHAYVTYERHRHVLHDAESTNGTFVNGQPVTSVCLQAGDEIQIGSTILLYEVL</sequence>
<dbReference type="InterPro" id="IPR008984">
    <property type="entry name" value="SMAD_FHA_dom_sf"/>
</dbReference>
<dbReference type="InterPro" id="IPR000253">
    <property type="entry name" value="FHA_dom"/>
</dbReference>
<dbReference type="Pfam" id="PF12401">
    <property type="entry name" value="FhaA_N"/>
    <property type="match status" value="1"/>
</dbReference>
<reference evidence="2 3" key="1">
    <citation type="submission" date="2020-04" db="EMBL/GenBank/DDBJ databases">
        <authorList>
            <person name="Hitch T.C.A."/>
            <person name="Wylensek D."/>
            <person name="Clavel T."/>
        </authorList>
    </citation>
    <scope>NUCLEOTIDE SEQUENCE [LARGE SCALE GENOMIC DNA]</scope>
    <source>
        <strain evidence="2 3">PG-130-P53-12</strain>
    </source>
</reference>
<organism evidence="2 3">
    <name type="scientific">Selenomonas bovis</name>
    <dbReference type="NCBI Taxonomy" id="416586"/>
    <lineage>
        <taxon>Bacteria</taxon>
        <taxon>Bacillati</taxon>
        <taxon>Bacillota</taxon>
        <taxon>Negativicutes</taxon>
        <taxon>Selenomonadales</taxon>
        <taxon>Selenomonadaceae</taxon>
        <taxon>Selenomonas</taxon>
    </lineage>
</organism>
<dbReference type="InterPro" id="IPR042287">
    <property type="entry name" value="FhaA_N_sf"/>
</dbReference>
<dbReference type="PANTHER" id="PTHR23308">
    <property type="entry name" value="NUCLEAR INHIBITOR OF PROTEIN PHOSPHATASE-1"/>
    <property type="match status" value="1"/>
</dbReference>
<dbReference type="Gene3D" id="2.60.200.20">
    <property type="match status" value="1"/>
</dbReference>
<comment type="caution">
    <text evidence="2">The sequence shown here is derived from an EMBL/GenBank/DDBJ whole genome shotgun (WGS) entry which is preliminary data.</text>
</comment>